<reference evidence="2" key="1">
    <citation type="submission" date="2014-07" db="EMBL/GenBank/DDBJ databases">
        <title>Identification of a novel salt tolerance gene in wild soybean by whole-genome sequencing.</title>
        <authorList>
            <person name="Lam H.-M."/>
            <person name="Qi X."/>
            <person name="Li M.-W."/>
            <person name="Liu X."/>
            <person name="Xie M."/>
            <person name="Ni M."/>
            <person name="Xu X."/>
        </authorList>
    </citation>
    <scope>NUCLEOTIDE SEQUENCE [LARGE SCALE GENOMIC DNA]</scope>
    <source>
        <tissue evidence="2">Root</tissue>
    </source>
</reference>
<protein>
    <submittedName>
        <fullName evidence="2">Uncharacterized protein</fullName>
    </submittedName>
</protein>
<sequence length="99" mass="11161">MISAQGDHDHHYHHQPQLPSSTDTSRFAKALAFFEDIRGSSVLFLPCSLYNWTLPEGARLFHGMPLDVKIYATHQLEFLEVADLIFVSCRKAGSTTNNL</sequence>
<gene>
    <name evidence="2" type="ORF">glysoja_040833</name>
</gene>
<dbReference type="Proteomes" id="UP000053555">
    <property type="component" value="Unassembled WGS sequence"/>
</dbReference>
<organism evidence="2">
    <name type="scientific">Glycine soja</name>
    <name type="common">Wild soybean</name>
    <dbReference type="NCBI Taxonomy" id="3848"/>
    <lineage>
        <taxon>Eukaryota</taxon>
        <taxon>Viridiplantae</taxon>
        <taxon>Streptophyta</taxon>
        <taxon>Embryophyta</taxon>
        <taxon>Tracheophyta</taxon>
        <taxon>Spermatophyta</taxon>
        <taxon>Magnoliopsida</taxon>
        <taxon>eudicotyledons</taxon>
        <taxon>Gunneridae</taxon>
        <taxon>Pentapetalae</taxon>
        <taxon>rosids</taxon>
        <taxon>fabids</taxon>
        <taxon>Fabales</taxon>
        <taxon>Fabaceae</taxon>
        <taxon>Papilionoideae</taxon>
        <taxon>50 kb inversion clade</taxon>
        <taxon>NPAAA clade</taxon>
        <taxon>indigoferoid/millettioid clade</taxon>
        <taxon>Phaseoleae</taxon>
        <taxon>Glycine</taxon>
        <taxon>Glycine subgen. Soja</taxon>
    </lineage>
</organism>
<accession>A0A0B2SAC4</accession>
<dbReference type="PANTHER" id="PTHR35723">
    <property type="entry name" value="POLYPHOSPHATIDYLINOSITOL PHOSPHATASE"/>
    <property type="match status" value="1"/>
</dbReference>
<feature type="region of interest" description="Disordered" evidence="1">
    <location>
        <begin position="1"/>
        <end position="22"/>
    </location>
</feature>
<dbReference type="EMBL" id="KN644829">
    <property type="protein sequence ID" value="KHN41678.1"/>
    <property type="molecule type" value="Genomic_DNA"/>
</dbReference>
<dbReference type="AlphaFoldDB" id="A0A0B2SAC4"/>
<evidence type="ECO:0000256" key="1">
    <source>
        <dbReference type="SAM" id="MobiDB-lite"/>
    </source>
</evidence>
<feature type="compositionally biased region" description="Basic and acidic residues" evidence="1">
    <location>
        <begin position="1"/>
        <end position="10"/>
    </location>
</feature>
<name>A0A0B2SAC4_GLYSO</name>
<evidence type="ECO:0000313" key="2">
    <source>
        <dbReference type="EMBL" id="KHN41678.1"/>
    </source>
</evidence>
<proteinExistence type="predicted"/>